<keyword evidence="1" id="KW-1185">Reference proteome</keyword>
<gene>
    <name evidence="2" type="primary">LOC142173675</name>
</gene>
<dbReference type="RefSeq" id="XP_075095394.1">
    <property type="nucleotide sequence ID" value="XM_075239293.1"/>
</dbReference>
<organism evidence="1 2">
    <name type="scientific">Nicotiana tabacum</name>
    <name type="common">Common tobacco</name>
    <dbReference type="NCBI Taxonomy" id="4097"/>
    <lineage>
        <taxon>Eukaryota</taxon>
        <taxon>Viridiplantae</taxon>
        <taxon>Streptophyta</taxon>
        <taxon>Embryophyta</taxon>
        <taxon>Tracheophyta</taxon>
        <taxon>Spermatophyta</taxon>
        <taxon>Magnoliopsida</taxon>
        <taxon>eudicotyledons</taxon>
        <taxon>Gunneridae</taxon>
        <taxon>Pentapetalae</taxon>
        <taxon>asterids</taxon>
        <taxon>lamiids</taxon>
        <taxon>Solanales</taxon>
        <taxon>Solanaceae</taxon>
        <taxon>Nicotianoideae</taxon>
        <taxon>Nicotianeae</taxon>
        <taxon>Nicotiana</taxon>
    </lineage>
</organism>
<protein>
    <submittedName>
        <fullName evidence="2">Uncharacterized protein LOC142173675</fullName>
    </submittedName>
</protein>
<proteinExistence type="predicted"/>
<dbReference type="Proteomes" id="UP000790787">
    <property type="component" value="Chromosome 19"/>
</dbReference>
<reference evidence="2" key="2">
    <citation type="submission" date="2025-08" db="UniProtKB">
        <authorList>
            <consortium name="RefSeq"/>
        </authorList>
    </citation>
    <scope>IDENTIFICATION</scope>
    <source>
        <tissue evidence="2">Leaf</tissue>
    </source>
</reference>
<evidence type="ECO:0000313" key="1">
    <source>
        <dbReference type="Proteomes" id="UP000790787"/>
    </source>
</evidence>
<name>A0AC58TDW0_TOBAC</name>
<sequence length="138" mass="16385">MRLLDLAKTRLQTMRESELESLMDEVFSFCGKHGILIPKMDENYPRSKRKRSDVSYSRHFRVEVLYAIIDFQLLELNYRFDIVTSDLLLGMDSLNPLDSFANFDKDRIMKLAEYYPSEFGDRELRDLSYQLDSFIVYA</sequence>
<accession>A0AC58TDW0</accession>
<reference evidence="1" key="1">
    <citation type="journal article" date="2014" name="Nat. Commun.">
        <title>The tobacco genome sequence and its comparison with those of tomato and potato.</title>
        <authorList>
            <person name="Sierro N."/>
            <person name="Battey J.N."/>
            <person name="Ouadi S."/>
            <person name="Bakaher N."/>
            <person name="Bovet L."/>
            <person name="Willig A."/>
            <person name="Goepfert S."/>
            <person name="Peitsch M.C."/>
            <person name="Ivanov N.V."/>
        </authorList>
    </citation>
    <scope>NUCLEOTIDE SEQUENCE [LARGE SCALE GENOMIC DNA]</scope>
</reference>
<evidence type="ECO:0000313" key="2">
    <source>
        <dbReference type="RefSeq" id="XP_075095394.1"/>
    </source>
</evidence>